<dbReference type="GO" id="GO:0032259">
    <property type="term" value="P:methylation"/>
    <property type="evidence" value="ECO:0007669"/>
    <property type="project" value="UniProtKB-KW"/>
</dbReference>
<feature type="binding site" evidence="5">
    <location>
        <position position="39"/>
    </location>
    <ligand>
        <name>S-adenosyl-L-methionine</name>
        <dbReference type="ChEBI" id="CHEBI:59789"/>
    </ligand>
</feature>
<protein>
    <recommendedName>
        <fullName evidence="5">Ubiquinone biosynthesis O-methyltransferase</fullName>
    </recommendedName>
    <alternativeName>
        <fullName evidence="5">2-polyprenyl-6-hydroxyphenol methylase</fullName>
        <ecNumber evidence="5">2.1.1.222</ecNumber>
    </alternativeName>
    <alternativeName>
        <fullName evidence="5">3-demethylubiquinone 3-O-methyltransferase</fullName>
        <ecNumber evidence="5">2.1.1.64</ecNumber>
    </alternativeName>
</protein>
<dbReference type="EC" id="2.1.1.64" evidence="5"/>
<comment type="pathway">
    <text evidence="5">Cofactor biosynthesis; ubiquinone biosynthesis.</text>
</comment>
<reference evidence="6 7" key="1">
    <citation type="submission" date="2017-02" db="EMBL/GenBank/DDBJ databases">
        <authorList>
            <person name="Peterson S.W."/>
        </authorList>
    </citation>
    <scope>NUCLEOTIDE SEQUENCE [LARGE SCALE GENOMIC DNA]</scope>
    <source>
        <strain evidence="6 7">CECT 9189</strain>
    </source>
</reference>
<keyword evidence="2 5" id="KW-0808">Transferase</keyword>
<proteinExistence type="inferred from homology"/>
<evidence type="ECO:0000256" key="1">
    <source>
        <dbReference type="ARBA" id="ARBA00022603"/>
    </source>
</evidence>
<dbReference type="OrthoDB" id="9801538at2"/>
<dbReference type="Gene3D" id="3.40.50.150">
    <property type="entry name" value="Vaccinia Virus protein VP39"/>
    <property type="match status" value="1"/>
</dbReference>
<evidence type="ECO:0000313" key="6">
    <source>
        <dbReference type="EMBL" id="SJZ53284.1"/>
    </source>
</evidence>
<dbReference type="GO" id="GO:0061542">
    <property type="term" value="F:3-demethylubiquinol 3-O-methyltransferase activity"/>
    <property type="evidence" value="ECO:0007669"/>
    <property type="project" value="UniProtKB-UniRule"/>
</dbReference>
<gene>
    <name evidence="6" type="primary">ubiG_1</name>
    <name evidence="5" type="synonym">ubiG</name>
    <name evidence="6" type="ORF">CZ814_00349</name>
</gene>
<feature type="binding site" evidence="5">
    <location>
        <position position="59"/>
    </location>
    <ligand>
        <name>S-adenosyl-L-methionine</name>
        <dbReference type="ChEBI" id="CHEBI:59789"/>
    </ligand>
</feature>
<organism evidence="6 7">
    <name type="scientific">Photobacterium toruni</name>
    <dbReference type="NCBI Taxonomy" id="1935446"/>
    <lineage>
        <taxon>Bacteria</taxon>
        <taxon>Pseudomonadati</taxon>
        <taxon>Pseudomonadota</taxon>
        <taxon>Gammaproteobacteria</taxon>
        <taxon>Vibrionales</taxon>
        <taxon>Vibrionaceae</taxon>
        <taxon>Photobacterium</taxon>
    </lineage>
</organism>
<dbReference type="HAMAP" id="MF_00472">
    <property type="entry name" value="UbiG"/>
    <property type="match status" value="1"/>
</dbReference>
<dbReference type="GO" id="GO:0010420">
    <property type="term" value="F:polyprenyldihydroxybenzoate methyltransferase activity"/>
    <property type="evidence" value="ECO:0007669"/>
    <property type="project" value="InterPro"/>
</dbReference>
<dbReference type="CDD" id="cd02440">
    <property type="entry name" value="AdoMet_MTases"/>
    <property type="match status" value="1"/>
</dbReference>
<keyword evidence="6" id="KW-0830">Ubiquinone</keyword>
<dbReference type="FunFam" id="3.40.50.150:FF:000028">
    <property type="entry name" value="Ubiquinone biosynthesis O-methyltransferase"/>
    <property type="match status" value="1"/>
</dbReference>
<dbReference type="InterPro" id="IPR010233">
    <property type="entry name" value="UbiG_MeTrfase"/>
</dbReference>
<comment type="function">
    <text evidence="5">O-methyltransferase that catalyzes the 2 O-methylation steps in the ubiquinone biosynthetic pathway.</text>
</comment>
<comment type="catalytic activity">
    <reaction evidence="5">
        <text>a 3-demethylubiquinol + S-adenosyl-L-methionine = a ubiquinol + S-adenosyl-L-homocysteine + H(+)</text>
        <dbReference type="Rhea" id="RHEA:44380"/>
        <dbReference type="Rhea" id="RHEA-COMP:9566"/>
        <dbReference type="Rhea" id="RHEA-COMP:10914"/>
        <dbReference type="ChEBI" id="CHEBI:15378"/>
        <dbReference type="ChEBI" id="CHEBI:17976"/>
        <dbReference type="ChEBI" id="CHEBI:57856"/>
        <dbReference type="ChEBI" id="CHEBI:59789"/>
        <dbReference type="ChEBI" id="CHEBI:84422"/>
        <dbReference type="EC" id="2.1.1.64"/>
    </reaction>
</comment>
<dbReference type="PANTHER" id="PTHR43464">
    <property type="entry name" value="METHYLTRANSFERASE"/>
    <property type="match status" value="1"/>
</dbReference>
<dbReference type="NCBIfam" id="TIGR01983">
    <property type="entry name" value="UbiG"/>
    <property type="match status" value="1"/>
</dbReference>
<feature type="binding site" evidence="5">
    <location>
        <position position="124"/>
    </location>
    <ligand>
        <name>S-adenosyl-L-methionine</name>
        <dbReference type="ChEBI" id="CHEBI:59789"/>
    </ligand>
</feature>
<evidence type="ECO:0000313" key="7">
    <source>
        <dbReference type="Proteomes" id="UP000191116"/>
    </source>
</evidence>
<dbReference type="SUPFAM" id="SSF53335">
    <property type="entry name" value="S-adenosyl-L-methionine-dependent methyltransferases"/>
    <property type="match status" value="1"/>
</dbReference>
<evidence type="ECO:0000256" key="2">
    <source>
        <dbReference type="ARBA" id="ARBA00022679"/>
    </source>
</evidence>
<dbReference type="UniPathway" id="UPA00232"/>
<dbReference type="PANTHER" id="PTHR43464:SF19">
    <property type="entry name" value="UBIQUINONE BIOSYNTHESIS O-METHYLTRANSFERASE, MITOCHONDRIAL"/>
    <property type="match status" value="1"/>
</dbReference>
<sequence>MTKSRNVDLAEIEKFEQIASRWWDLDGEFKPLHQINPLRLNYIIDNSNGLFGKKVLDVGCGGGILAESMAVEGAHVTGLDMGKEPLMVAKLHALETGTKLDYVQCTAEEHAEPHHEAYDVVTCMEMLEHVPDPASVIASCASMVKPGGHVFFSTLNRNIKSYLFAIVGAEHVMKLVPKGTHDHQKFIRPSELIAMIDQTPLQERHIIGLHYNPLIDTYSLGNNVDVNYIVHTVKPL</sequence>
<dbReference type="Proteomes" id="UP000191116">
    <property type="component" value="Unassembled WGS sequence"/>
</dbReference>
<name>A0A1T4LFM8_9GAMM</name>
<keyword evidence="3 5" id="KW-0831">Ubiquinone biosynthesis</keyword>
<dbReference type="EMBL" id="FUWP01000001">
    <property type="protein sequence ID" value="SJZ53284.1"/>
    <property type="molecule type" value="Genomic_DNA"/>
</dbReference>
<dbReference type="GO" id="GO:0102208">
    <property type="term" value="F:2-polyprenyl-6-hydroxyphenol methylase activity"/>
    <property type="evidence" value="ECO:0007669"/>
    <property type="project" value="UniProtKB-EC"/>
</dbReference>
<dbReference type="Pfam" id="PF13489">
    <property type="entry name" value="Methyltransf_23"/>
    <property type="match status" value="1"/>
</dbReference>
<dbReference type="RefSeq" id="WP_080173144.1">
    <property type="nucleotide sequence ID" value="NZ_AP024854.1"/>
</dbReference>
<evidence type="ECO:0000256" key="4">
    <source>
        <dbReference type="ARBA" id="ARBA00022691"/>
    </source>
</evidence>
<comment type="similarity">
    <text evidence="5">Belongs to the methyltransferase superfamily. UbiG/COQ3 family.</text>
</comment>
<evidence type="ECO:0000256" key="5">
    <source>
        <dbReference type="HAMAP-Rule" id="MF_00472"/>
    </source>
</evidence>
<keyword evidence="1 5" id="KW-0489">Methyltransferase</keyword>
<keyword evidence="4 5" id="KW-0949">S-adenosyl-L-methionine</keyword>
<feature type="binding site" evidence="5">
    <location>
        <position position="80"/>
    </location>
    <ligand>
        <name>S-adenosyl-L-methionine</name>
        <dbReference type="ChEBI" id="CHEBI:59789"/>
    </ligand>
</feature>
<dbReference type="AlphaFoldDB" id="A0A1T4LFM8"/>
<dbReference type="InterPro" id="IPR029063">
    <property type="entry name" value="SAM-dependent_MTases_sf"/>
</dbReference>
<evidence type="ECO:0000256" key="3">
    <source>
        <dbReference type="ARBA" id="ARBA00022688"/>
    </source>
</evidence>
<dbReference type="EC" id="2.1.1.222" evidence="5"/>
<comment type="catalytic activity">
    <reaction evidence="5">
        <text>a 3-(all-trans-polyprenyl)benzene-1,2-diol + S-adenosyl-L-methionine = a 2-methoxy-6-(all-trans-polyprenyl)phenol + S-adenosyl-L-homocysteine + H(+)</text>
        <dbReference type="Rhea" id="RHEA:31411"/>
        <dbReference type="Rhea" id="RHEA-COMP:9550"/>
        <dbReference type="Rhea" id="RHEA-COMP:9551"/>
        <dbReference type="ChEBI" id="CHEBI:15378"/>
        <dbReference type="ChEBI" id="CHEBI:57856"/>
        <dbReference type="ChEBI" id="CHEBI:59789"/>
        <dbReference type="ChEBI" id="CHEBI:62729"/>
        <dbReference type="ChEBI" id="CHEBI:62731"/>
        <dbReference type="EC" id="2.1.1.222"/>
    </reaction>
</comment>
<accession>A0A1T4LFM8</accession>